<dbReference type="Pfam" id="PF05960">
    <property type="entry name" value="DUF885"/>
    <property type="match status" value="1"/>
</dbReference>
<evidence type="ECO:0000313" key="2">
    <source>
        <dbReference type="EMBL" id="GAC13804.1"/>
    </source>
</evidence>
<dbReference type="PROSITE" id="PS51257">
    <property type="entry name" value="PROKAR_LIPOPROTEIN"/>
    <property type="match status" value="1"/>
</dbReference>
<gene>
    <name evidence="2" type="ORF">GLIP_1163</name>
</gene>
<feature type="coiled-coil region" evidence="1">
    <location>
        <begin position="332"/>
        <end position="359"/>
    </location>
</feature>
<dbReference type="Proteomes" id="UP000006334">
    <property type="component" value="Unassembled WGS sequence"/>
</dbReference>
<keyword evidence="1" id="KW-0175">Coiled coil</keyword>
<name>K6WZH8_9ALTE</name>
<sequence length="586" mass="66429">MKRLVTCLFVLSLVACEHPASRPSTSEEQSSDMVEEMDINIIADKFIENMFVSSPEMSTFYQAENADNVNLADISPAGIQAKQDAQDRLYRALVAINTGQLNKNDFVTYQLLKTELEGEINTRVCKRHLWSNNHLDAFFTWYQYIGQTQPVGDDTSRADALMRWSKIPAYIKNDMLNNRKGLNTGYALPRPVVKRVIGQMQQLLTMPIEDTPFYLPALRDDNPEFQQKMRAEIENNIMPVLKKYLTFMQQEYLPQARPNLSIAAIPNGAECYNAMLSAATTLSNTPAEIFAWGEESLAERETMIKSLGKKLYGTADLPAIYEAFGKDPTNYYKNKEELLAEAQAAIDRAKEKSRDYFNLFPKSDVILKPISDLEKETGYSRYLAASDDGSRPATYVQATYPAHKKIKGEVESVAFHETYPGHHLQIAISRELLVSHPVTKYLGNSGFSEGWARYTETLADEIGLYSSDNHRIAMYKGLPTGMVVDPGIHFKNWSRDEAINYVLSKQSSFSKEEAERYVDRIAVWPGQMTTYGVGERFFINLRKQAEARLGDAFDIKEFHDVCLQNGTVPLDFVVAEVNEYLQQKAN</sequence>
<evidence type="ECO:0000256" key="1">
    <source>
        <dbReference type="SAM" id="Coils"/>
    </source>
</evidence>
<accession>K6WZH8</accession>
<dbReference type="OrthoDB" id="9769898at2"/>
<organism evidence="2 3">
    <name type="scientific">Aliiglaciecola lipolytica E3</name>
    <dbReference type="NCBI Taxonomy" id="1127673"/>
    <lineage>
        <taxon>Bacteria</taxon>
        <taxon>Pseudomonadati</taxon>
        <taxon>Pseudomonadota</taxon>
        <taxon>Gammaproteobacteria</taxon>
        <taxon>Alteromonadales</taxon>
        <taxon>Alteromonadaceae</taxon>
        <taxon>Aliiglaciecola</taxon>
    </lineage>
</organism>
<dbReference type="PANTHER" id="PTHR33361:SF2">
    <property type="entry name" value="DUF885 DOMAIN-CONTAINING PROTEIN"/>
    <property type="match status" value="1"/>
</dbReference>
<dbReference type="RefSeq" id="WP_008843621.1">
    <property type="nucleotide sequence ID" value="NZ_BAEN01000022.1"/>
</dbReference>
<protein>
    <recommendedName>
        <fullName evidence="4">Lipoprotein</fullName>
    </recommendedName>
</protein>
<proteinExistence type="predicted"/>
<dbReference type="EMBL" id="BAEN01000022">
    <property type="protein sequence ID" value="GAC13804.1"/>
    <property type="molecule type" value="Genomic_DNA"/>
</dbReference>
<keyword evidence="3" id="KW-1185">Reference proteome</keyword>
<dbReference type="InterPro" id="IPR010281">
    <property type="entry name" value="DUF885"/>
</dbReference>
<evidence type="ECO:0000313" key="3">
    <source>
        <dbReference type="Proteomes" id="UP000006334"/>
    </source>
</evidence>
<dbReference type="eggNOG" id="COG4805">
    <property type="taxonomic scope" value="Bacteria"/>
</dbReference>
<dbReference type="PANTHER" id="PTHR33361">
    <property type="entry name" value="GLR0591 PROTEIN"/>
    <property type="match status" value="1"/>
</dbReference>
<evidence type="ECO:0008006" key="4">
    <source>
        <dbReference type="Google" id="ProtNLM"/>
    </source>
</evidence>
<comment type="caution">
    <text evidence="2">The sequence shown here is derived from an EMBL/GenBank/DDBJ whole genome shotgun (WGS) entry which is preliminary data.</text>
</comment>
<dbReference type="STRING" id="1127673.GLIP_1163"/>
<dbReference type="AlphaFoldDB" id="K6WZH8"/>
<reference evidence="2 3" key="1">
    <citation type="journal article" date="2017" name="Antonie Van Leeuwenhoek">
        <title>Rhizobium rhizosphaerae sp. nov., a novel species isolated from rice rhizosphere.</title>
        <authorList>
            <person name="Zhao J.J."/>
            <person name="Zhang J."/>
            <person name="Zhang R.J."/>
            <person name="Zhang C.W."/>
            <person name="Yin H.Q."/>
            <person name="Zhang X.X."/>
        </authorList>
    </citation>
    <scope>NUCLEOTIDE SEQUENCE [LARGE SCALE GENOMIC DNA]</scope>
    <source>
        <strain evidence="2 3">E3</strain>
    </source>
</reference>